<accession>A0A6C0KHH9</accession>
<organism evidence="1">
    <name type="scientific">viral metagenome</name>
    <dbReference type="NCBI Taxonomy" id="1070528"/>
    <lineage>
        <taxon>unclassified sequences</taxon>
        <taxon>metagenomes</taxon>
        <taxon>organismal metagenomes</taxon>
    </lineage>
</organism>
<dbReference type="EMBL" id="MN740887">
    <property type="protein sequence ID" value="QHU16651.1"/>
    <property type="molecule type" value="Genomic_DNA"/>
</dbReference>
<name>A0A6C0KHH9_9ZZZZ</name>
<dbReference type="AlphaFoldDB" id="A0A6C0KHH9"/>
<evidence type="ECO:0000313" key="1">
    <source>
        <dbReference type="EMBL" id="QHU16651.1"/>
    </source>
</evidence>
<proteinExistence type="predicted"/>
<sequence length="110" mass="12783">MNTIYTLLCLLLVNTMNIHSYTKFTFQNQKNIFVSTHNKFKNIIQFMEDLHNSRKSNKIRAPAILEIPLDDIESWEDGEIPWELNDTTTKVLPPQKNPMLGASNIAFLFI</sequence>
<reference evidence="1" key="1">
    <citation type="journal article" date="2020" name="Nature">
        <title>Giant virus diversity and host interactions through global metagenomics.</title>
        <authorList>
            <person name="Schulz F."/>
            <person name="Roux S."/>
            <person name="Paez-Espino D."/>
            <person name="Jungbluth S."/>
            <person name="Walsh D.A."/>
            <person name="Denef V.J."/>
            <person name="McMahon K.D."/>
            <person name="Konstantinidis K.T."/>
            <person name="Eloe-Fadrosh E.A."/>
            <person name="Kyrpides N.C."/>
            <person name="Woyke T."/>
        </authorList>
    </citation>
    <scope>NUCLEOTIDE SEQUENCE</scope>
    <source>
        <strain evidence="1">GVMAG-S-3300012000-53</strain>
    </source>
</reference>
<protein>
    <submittedName>
        <fullName evidence="1">Uncharacterized protein</fullName>
    </submittedName>
</protein>